<name>A0A367KIP8_RHIST</name>
<dbReference type="EMBL" id="PJQM01001571">
    <property type="protein sequence ID" value="RCI02011.1"/>
    <property type="molecule type" value="Genomic_DNA"/>
</dbReference>
<evidence type="ECO:0000256" key="3">
    <source>
        <dbReference type="ARBA" id="ARBA00022692"/>
    </source>
</evidence>
<keyword evidence="5 6" id="KW-0472">Membrane</keyword>
<comment type="caution">
    <text evidence="6">Lacks conserved residue(s) required for the propagation of feature annotation.</text>
</comment>
<evidence type="ECO:0000256" key="2">
    <source>
        <dbReference type="ARBA" id="ARBA00008573"/>
    </source>
</evidence>
<evidence type="ECO:0000256" key="6">
    <source>
        <dbReference type="RuleBase" id="RU362006"/>
    </source>
</evidence>
<sequence length="164" mass="18955">MSASSNTIDSFKTKANSYFTALDKELTKQPHLVQFEQKSGCPKSAVVLGAVFVLFLLTFLNYGARLITNILSWAYPAYASFKAIESSSSQDDTQWLTYWTVITFVQMFEYFSSFLLYWCPFYYTFKAIFTIWLILPQTKGAEVLYTRLLRPNLLKIQPKVKKSQ</sequence>
<gene>
    <name evidence="7" type="primary">YOP1</name>
    <name evidence="7" type="ORF">CU098_011944</name>
</gene>
<protein>
    <recommendedName>
        <fullName evidence="6">Protein YOP1</fullName>
    </recommendedName>
</protein>
<dbReference type="AlphaFoldDB" id="A0A367KIP8"/>
<feature type="transmembrane region" description="Helical" evidence="6">
    <location>
        <begin position="45"/>
        <end position="64"/>
    </location>
</feature>
<comment type="similarity">
    <text evidence="2 6">Belongs to the DP1 family.</text>
</comment>
<dbReference type="InterPro" id="IPR004345">
    <property type="entry name" value="TB2_DP1_HVA22"/>
</dbReference>
<comment type="subcellular location">
    <subcellularLocation>
        <location evidence="1 6">Membrane</location>
        <topology evidence="1 6">Multi-pass membrane protein</topology>
    </subcellularLocation>
</comment>
<evidence type="ECO:0000313" key="8">
    <source>
        <dbReference type="Proteomes" id="UP000253551"/>
    </source>
</evidence>
<keyword evidence="8" id="KW-1185">Reference proteome</keyword>
<evidence type="ECO:0000256" key="4">
    <source>
        <dbReference type="ARBA" id="ARBA00022989"/>
    </source>
</evidence>
<evidence type="ECO:0000256" key="1">
    <source>
        <dbReference type="ARBA" id="ARBA00004141"/>
    </source>
</evidence>
<proteinExistence type="inferred from homology"/>
<feature type="transmembrane region" description="Helical" evidence="6">
    <location>
        <begin position="115"/>
        <end position="135"/>
    </location>
</feature>
<dbReference type="PANTHER" id="PTHR12300">
    <property type="entry name" value="HVA22-LIKE PROTEINS"/>
    <property type="match status" value="1"/>
</dbReference>
<comment type="caution">
    <text evidence="7">The sequence shown here is derived from an EMBL/GenBank/DDBJ whole genome shotgun (WGS) entry which is preliminary data.</text>
</comment>
<dbReference type="PANTHER" id="PTHR12300:SF161">
    <property type="entry name" value="RECEPTOR EXPRESSION-ENHANCING PROTEIN"/>
    <property type="match status" value="1"/>
</dbReference>
<keyword evidence="3 6" id="KW-0812">Transmembrane</keyword>
<organism evidence="7 8">
    <name type="scientific">Rhizopus stolonifer</name>
    <name type="common">Rhizopus nigricans</name>
    <dbReference type="NCBI Taxonomy" id="4846"/>
    <lineage>
        <taxon>Eukaryota</taxon>
        <taxon>Fungi</taxon>
        <taxon>Fungi incertae sedis</taxon>
        <taxon>Mucoromycota</taxon>
        <taxon>Mucoromycotina</taxon>
        <taxon>Mucoromycetes</taxon>
        <taxon>Mucorales</taxon>
        <taxon>Mucorineae</taxon>
        <taxon>Rhizopodaceae</taxon>
        <taxon>Rhizopus</taxon>
    </lineage>
</organism>
<dbReference type="OrthoDB" id="10009287at2759"/>
<reference evidence="7 8" key="1">
    <citation type="journal article" date="2018" name="G3 (Bethesda)">
        <title>Phylogenetic and Phylogenomic Definition of Rhizopus Species.</title>
        <authorList>
            <person name="Gryganskyi A.P."/>
            <person name="Golan J."/>
            <person name="Dolatabadi S."/>
            <person name="Mondo S."/>
            <person name="Robb S."/>
            <person name="Idnurm A."/>
            <person name="Muszewska A."/>
            <person name="Steczkiewicz K."/>
            <person name="Masonjones S."/>
            <person name="Liao H.L."/>
            <person name="Gajdeczka M.T."/>
            <person name="Anike F."/>
            <person name="Vuek A."/>
            <person name="Anishchenko I.M."/>
            <person name="Voigt K."/>
            <person name="de Hoog G.S."/>
            <person name="Smith M.E."/>
            <person name="Heitman J."/>
            <person name="Vilgalys R."/>
            <person name="Stajich J.E."/>
        </authorList>
    </citation>
    <scope>NUCLEOTIDE SEQUENCE [LARGE SCALE GENOMIC DNA]</scope>
    <source>
        <strain evidence="7 8">LSU 92-RS-03</strain>
    </source>
</reference>
<evidence type="ECO:0000256" key="5">
    <source>
        <dbReference type="ARBA" id="ARBA00023136"/>
    </source>
</evidence>
<keyword evidence="4 6" id="KW-1133">Transmembrane helix</keyword>
<dbReference type="Pfam" id="PF03134">
    <property type="entry name" value="TB2_DP1_HVA22"/>
    <property type="match status" value="1"/>
</dbReference>
<evidence type="ECO:0000313" key="7">
    <source>
        <dbReference type="EMBL" id="RCI02011.1"/>
    </source>
</evidence>
<accession>A0A367KIP8</accession>
<dbReference type="GO" id="GO:0016020">
    <property type="term" value="C:membrane"/>
    <property type="evidence" value="ECO:0007669"/>
    <property type="project" value="UniProtKB-SubCell"/>
</dbReference>
<dbReference type="Proteomes" id="UP000253551">
    <property type="component" value="Unassembled WGS sequence"/>
</dbReference>
<dbReference type="STRING" id="4846.A0A367KIP8"/>